<dbReference type="GO" id="GO:0016301">
    <property type="term" value="F:kinase activity"/>
    <property type="evidence" value="ECO:0007669"/>
    <property type="project" value="UniProtKB-KW"/>
</dbReference>
<evidence type="ECO:0000256" key="6">
    <source>
        <dbReference type="ARBA" id="ARBA00022683"/>
    </source>
</evidence>
<gene>
    <name evidence="14" type="ORF">FEZ48_05680</name>
</gene>
<dbReference type="InterPro" id="IPR016152">
    <property type="entry name" value="PTrfase/Anion_transptr"/>
</dbReference>
<proteinExistence type="predicted"/>
<keyword evidence="2" id="KW-0813">Transport</keyword>
<dbReference type="PROSITE" id="PS51099">
    <property type="entry name" value="PTS_EIIB_TYPE_2"/>
    <property type="match status" value="1"/>
</dbReference>
<dbReference type="GO" id="GO:0008982">
    <property type="term" value="F:protein-N(PI)-phosphohistidine-sugar phosphotransferase activity"/>
    <property type="evidence" value="ECO:0007669"/>
    <property type="project" value="InterPro"/>
</dbReference>
<feature type="domain" description="PTS EIIA type-2" evidence="11">
    <location>
        <begin position="541"/>
        <end position="686"/>
    </location>
</feature>
<dbReference type="PROSITE" id="PS51094">
    <property type="entry name" value="PTS_EIIA_TYPE_2"/>
    <property type="match status" value="1"/>
</dbReference>
<dbReference type="OrthoDB" id="369398at2"/>
<evidence type="ECO:0000259" key="13">
    <source>
        <dbReference type="PROSITE" id="PS51372"/>
    </source>
</evidence>
<organism evidence="14 15">
    <name type="scientific">Marinilactibacillus psychrotolerans</name>
    <dbReference type="NCBI Taxonomy" id="191770"/>
    <lineage>
        <taxon>Bacteria</taxon>
        <taxon>Bacillati</taxon>
        <taxon>Bacillota</taxon>
        <taxon>Bacilli</taxon>
        <taxon>Lactobacillales</taxon>
        <taxon>Carnobacteriaceae</taxon>
        <taxon>Marinilactibacillus</taxon>
    </lineage>
</organism>
<keyword evidence="4" id="KW-0597">Phosphoprotein</keyword>
<dbReference type="GO" id="GO:0006355">
    <property type="term" value="P:regulation of DNA-templated transcription"/>
    <property type="evidence" value="ECO:0007669"/>
    <property type="project" value="InterPro"/>
</dbReference>
<evidence type="ECO:0000256" key="10">
    <source>
        <dbReference type="ARBA" id="ARBA00042072"/>
    </source>
</evidence>
<evidence type="ECO:0000256" key="4">
    <source>
        <dbReference type="ARBA" id="ARBA00022553"/>
    </source>
</evidence>
<dbReference type="PROSITE" id="PS00372">
    <property type="entry name" value="PTS_EIIA_TYPE_2_HIS"/>
    <property type="match status" value="1"/>
</dbReference>
<evidence type="ECO:0000313" key="14">
    <source>
        <dbReference type="EMBL" id="TLQ07815.1"/>
    </source>
</evidence>
<dbReference type="GO" id="GO:0009401">
    <property type="term" value="P:phosphoenolpyruvate-dependent sugar phosphotransferase system"/>
    <property type="evidence" value="ECO:0007669"/>
    <property type="project" value="UniProtKB-KW"/>
</dbReference>
<dbReference type="InterPro" id="IPR051351">
    <property type="entry name" value="Ascorbate-PTS_EIIA_comp"/>
</dbReference>
<dbReference type="InterPro" id="IPR036095">
    <property type="entry name" value="PTS_EIIB-like_sf"/>
</dbReference>
<keyword evidence="5" id="KW-0808">Transferase</keyword>
<dbReference type="CDD" id="cd05568">
    <property type="entry name" value="PTS_IIB_bgl_like"/>
    <property type="match status" value="1"/>
</dbReference>
<dbReference type="PANTHER" id="PTHR36203:SF1">
    <property type="entry name" value="ASCORBATE-SPECIFIC PTS SYSTEM EIIA COMPONENT"/>
    <property type="match status" value="1"/>
</dbReference>
<dbReference type="EMBL" id="VBTE01000013">
    <property type="protein sequence ID" value="TLQ07815.1"/>
    <property type="molecule type" value="Genomic_DNA"/>
</dbReference>
<evidence type="ECO:0000259" key="12">
    <source>
        <dbReference type="PROSITE" id="PS51099"/>
    </source>
</evidence>
<keyword evidence="6" id="KW-0598">Phosphotransferase system</keyword>
<dbReference type="GO" id="GO:0005737">
    <property type="term" value="C:cytoplasm"/>
    <property type="evidence" value="ECO:0007669"/>
    <property type="project" value="UniProtKB-SubCell"/>
</dbReference>
<evidence type="ECO:0000256" key="3">
    <source>
        <dbReference type="ARBA" id="ARBA00022490"/>
    </source>
</evidence>
<dbReference type="Pfam" id="PF00874">
    <property type="entry name" value="PRD"/>
    <property type="match status" value="1"/>
</dbReference>
<dbReference type="SUPFAM" id="SSF55804">
    <property type="entry name" value="Phoshotransferase/anion transport protein"/>
    <property type="match status" value="1"/>
</dbReference>
<dbReference type="SUPFAM" id="SSF52794">
    <property type="entry name" value="PTS system IIB component-like"/>
    <property type="match status" value="1"/>
</dbReference>
<dbReference type="InterPro" id="IPR011608">
    <property type="entry name" value="PRD"/>
</dbReference>
<dbReference type="PANTHER" id="PTHR36203">
    <property type="entry name" value="ASCORBATE-SPECIFIC PTS SYSTEM EIIA COMPONENT"/>
    <property type="match status" value="1"/>
</dbReference>
<dbReference type="Gene3D" id="1.10.1790.10">
    <property type="entry name" value="PRD domain"/>
    <property type="match status" value="1"/>
</dbReference>
<name>A0A5R9C4M9_9LACT</name>
<evidence type="ECO:0000256" key="2">
    <source>
        <dbReference type="ARBA" id="ARBA00022448"/>
    </source>
</evidence>
<accession>A0A5R9C4M9</accession>
<dbReference type="PROSITE" id="PS51372">
    <property type="entry name" value="PRD_2"/>
    <property type="match status" value="1"/>
</dbReference>
<evidence type="ECO:0000256" key="8">
    <source>
        <dbReference type="ARBA" id="ARBA00037387"/>
    </source>
</evidence>
<comment type="caution">
    <text evidence="14">The sequence shown here is derived from an EMBL/GenBank/DDBJ whole genome shotgun (WGS) entry which is preliminary data.</text>
</comment>
<comment type="subcellular location">
    <subcellularLocation>
        <location evidence="1">Cytoplasm</location>
    </subcellularLocation>
</comment>
<evidence type="ECO:0000256" key="7">
    <source>
        <dbReference type="ARBA" id="ARBA00022777"/>
    </source>
</evidence>
<reference evidence="14 15" key="1">
    <citation type="submission" date="2019-05" db="EMBL/GenBank/DDBJ databases">
        <title>The metagenome of a microbial culture collection derived from dairy environment covers the genomic content of the human microbiome.</title>
        <authorList>
            <person name="Roder T."/>
            <person name="Wuthrich D."/>
            <person name="Sattari Z."/>
            <person name="Von Ah U."/>
            <person name="Bar C."/>
            <person name="Ronchi F."/>
            <person name="Macpherson A.J."/>
            <person name="Ganal-Vonarburg S.C."/>
            <person name="Bruggmann R."/>
            <person name="Vergeres G."/>
        </authorList>
    </citation>
    <scope>NUCLEOTIDE SEQUENCE [LARGE SCALE GENOMIC DNA]</scope>
    <source>
        <strain evidence="14 15">FAM 24235</strain>
    </source>
</reference>
<dbReference type="Proteomes" id="UP000307201">
    <property type="component" value="Unassembled WGS sequence"/>
</dbReference>
<dbReference type="Gene3D" id="3.40.930.10">
    <property type="entry name" value="Mannitol-specific EII, Chain A"/>
    <property type="match status" value="1"/>
</dbReference>
<dbReference type="Pfam" id="PF00359">
    <property type="entry name" value="PTS_EIIA_2"/>
    <property type="match status" value="1"/>
</dbReference>
<dbReference type="STRING" id="191770.SAMN04488013_1348"/>
<dbReference type="CDD" id="cd00211">
    <property type="entry name" value="PTS_IIA_fru"/>
    <property type="match status" value="1"/>
</dbReference>
<dbReference type="Gene3D" id="3.40.50.2300">
    <property type="match status" value="1"/>
</dbReference>
<dbReference type="InterPro" id="IPR013011">
    <property type="entry name" value="PTS_EIIB_2"/>
</dbReference>
<dbReference type="InterPro" id="IPR036634">
    <property type="entry name" value="PRD_sf"/>
</dbReference>
<protein>
    <recommendedName>
        <fullName evidence="9">Ascorbate-specific PTS system EIIA component</fullName>
    </recommendedName>
    <alternativeName>
        <fullName evidence="10">Ascorbate-specific phosphotransferase enzyme IIA component</fullName>
    </alternativeName>
</protein>
<dbReference type="AlphaFoldDB" id="A0A5R9C4M9"/>
<keyword evidence="7" id="KW-0418">Kinase</keyword>
<evidence type="ECO:0000256" key="9">
    <source>
        <dbReference type="ARBA" id="ARBA00041175"/>
    </source>
</evidence>
<dbReference type="InterPro" id="IPR002178">
    <property type="entry name" value="PTS_EIIA_type-2_dom"/>
</dbReference>
<comment type="function">
    <text evidence="8">The phosphoenolpyruvate-dependent sugar phosphotransferase system (sugar PTS), a major carbohydrate active transport system, catalyzes the phosphorylation of incoming sugar substrates concomitantly with their translocation across the cell membrane. The enzyme II UlaABC PTS system is involved in ascorbate transport.</text>
</comment>
<evidence type="ECO:0000313" key="15">
    <source>
        <dbReference type="Proteomes" id="UP000307201"/>
    </source>
</evidence>
<feature type="domain" description="PTS EIIB type-2" evidence="12">
    <location>
        <begin position="404"/>
        <end position="492"/>
    </location>
</feature>
<feature type="domain" description="PRD" evidence="13">
    <location>
        <begin position="293"/>
        <end position="400"/>
    </location>
</feature>
<evidence type="ECO:0000256" key="5">
    <source>
        <dbReference type="ARBA" id="ARBA00022679"/>
    </source>
</evidence>
<dbReference type="SUPFAM" id="SSF63520">
    <property type="entry name" value="PTS-regulatory domain, PRD"/>
    <property type="match status" value="1"/>
</dbReference>
<keyword evidence="3" id="KW-0963">Cytoplasm</keyword>
<evidence type="ECO:0000256" key="1">
    <source>
        <dbReference type="ARBA" id="ARBA00004496"/>
    </source>
</evidence>
<sequence>MISTRRKKMIDNRLLALLGILIEMPKFYLTELSILLNRERKEIERDIQEINHYLQKNDFPLISIKDNLYIVPEILIKEFNAPEKKLKHTQIFLNEIERMELIYLVTFIRKSELSNFHYQEFLQVSKNTVLTDIRKLREDCRTFDLIFSYSRKKGYFIQGSEINKRKMAFDIITSLLEASNGKWILKYLMSYWNEESDVKKLVEKMKEEATQYSISLVEDRLTEIAYMIILIKIRNKKIEENMEKYTDNISQTSTIFQYCKSILTSIINKVNKEEVYFLSSFLLSIAEGNSCTEENSKLYSVTENVVNTMEALSLVSFPAKETLIKSLYIHLVPAYYRLIFGWNFKNILTNQIKEDNQELFDIVSRALDPLRKITGSEISEDEIAYFVIHFGGQIESQLNCRKQYRAMIVCPNGISSSLILKSELQQLFPEFIFLQKHSVADFKKATEQEYDMVFSTVYIDTKKPIYIVQPIIDSLAKNRIIQKVSKDFIIGNYRIPNVDDLLKIIKRNASIHNEKKLYKELFSCLMSQENKQKEQLPMLEDLLTEEYIQIQTNEKINNWKQAISLACQPLIDHGNIENRYIEAIFSKLEEYGPFIDLGQGVAIPHARPEDGVNHLGMSFLKLEKPINLLNDENHQVQLFITLAAIDNETHLKALSRLTKILSDKKQLKQLKEATNAKEIIELIKEKGEE</sequence>
<evidence type="ECO:0000259" key="11">
    <source>
        <dbReference type="PROSITE" id="PS51094"/>
    </source>
</evidence>